<keyword evidence="1" id="KW-0472">Membrane</keyword>
<evidence type="ECO:0000313" key="2">
    <source>
        <dbReference type="EMBL" id="MBH8554620.1"/>
    </source>
</evidence>
<accession>A0A8J7HLW5</accession>
<keyword evidence="3" id="KW-1185">Reference proteome</keyword>
<keyword evidence="1" id="KW-0812">Transmembrane</keyword>
<gene>
    <name evidence="2" type="ORF">I8751_20105</name>
</gene>
<dbReference type="Proteomes" id="UP000599391">
    <property type="component" value="Unassembled WGS sequence"/>
</dbReference>
<evidence type="ECO:0000313" key="3">
    <source>
        <dbReference type="Proteomes" id="UP000599391"/>
    </source>
</evidence>
<protein>
    <submittedName>
        <fullName evidence="2">Uncharacterized protein</fullName>
    </submittedName>
</protein>
<keyword evidence="1" id="KW-1133">Transmembrane helix</keyword>
<evidence type="ECO:0000256" key="1">
    <source>
        <dbReference type="SAM" id="Phobius"/>
    </source>
</evidence>
<sequence>MGDVYDGLRLRIQDNHTLVKVMSSDKPLCIYASKYFTTMIALLVIVLRQAIASNECLHHRTTSSILSEDDNYRNVGQKN</sequence>
<name>A0A8J7HLW5_9CYAN</name>
<dbReference type="RefSeq" id="WP_214440858.1">
    <property type="nucleotide sequence ID" value="NZ_JAECZB010000079.1"/>
</dbReference>
<dbReference type="EMBL" id="JAECZB010000079">
    <property type="protein sequence ID" value="MBH8554620.1"/>
    <property type="molecule type" value="Genomic_DNA"/>
</dbReference>
<feature type="transmembrane region" description="Helical" evidence="1">
    <location>
        <begin position="28"/>
        <end position="47"/>
    </location>
</feature>
<reference evidence="2 3" key="1">
    <citation type="journal article" date="2021" name="Int. J. Syst. Evol. Microbiol.">
        <title>Amazonocrinis nigriterrae gen. nov., sp. nov., Atlanticothrix silvestris gen. nov., sp. nov. and Dendronalium phyllosphericum gen. nov., sp. nov., nostocacean cyanobacteria from Brazilian environments.</title>
        <authorList>
            <person name="Alvarenga D.O."/>
            <person name="Andreote A.P.D."/>
            <person name="Branco L.H.Z."/>
            <person name="Delbaje E."/>
            <person name="Cruz R.B."/>
            <person name="Varani A.M."/>
            <person name="Fiore M.F."/>
        </authorList>
    </citation>
    <scope>NUCLEOTIDE SEQUENCE [LARGE SCALE GENOMIC DNA]</scope>
    <source>
        <strain evidence="2 3">CENA357</strain>
    </source>
</reference>
<comment type="caution">
    <text evidence="2">The sequence shown here is derived from an EMBL/GenBank/DDBJ whole genome shotgun (WGS) entry which is preliminary data.</text>
</comment>
<organism evidence="2 3">
    <name type="scientific">Atlanticothrix silvestris CENA357</name>
    <dbReference type="NCBI Taxonomy" id="1725252"/>
    <lineage>
        <taxon>Bacteria</taxon>
        <taxon>Bacillati</taxon>
        <taxon>Cyanobacteriota</taxon>
        <taxon>Cyanophyceae</taxon>
        <taxon>Nostocales</taxon>
        <taxon>Nodulariaceae</taxon>
        <taxon>Atlanticothrix</taxon>
        <taxon>Atlanticothrix silvestris</taxon>
    </lineage>
</organism>
<dbReference type="AlphaFoldDB" id="A0A8J7HLW5"/>
<proteinExistence type="predicted"/>